<gene>
    <name evidence="1" type="ORF">CY34DRAFT_100619</name>
</gene>
<dbReference type="InParanoid" id="A0A0D0A3R7"/>
<reference evidence="2" key="2">
    <citation type="submission" date="2015-01" db="EMBL/GenBank/DDBJ databases">
        <title>Evolutionary Origins and Diversification of the Mycorrhizal Mutualists.</title>
        <authorList>
            <consortium name="DOE Joint Genome Institute"/>
            <consortium name="Mycorrhizal Genomics Consortium"/>
            <person name="Kohler A."/>
            <person name="Kuo A."/>
            <person name="Nagy L.G."/>
            <person name="Floudas D."/>
            <person name="Copeland A."/>
            <person name="Barry K.W."/>
            <person name="Cichocki N."/>
            <person name="Veneault-Fourrey C."/>
            <person name="LaButti K."/>
            <person name="Lindquist E.A."/>
            <person name="Lipzen A."/>
            <person name="Lundell T."/>
            <person name="Morin E."/>
            <person name="Murat C."/>
            <person name="Riley R."/>
            <person name="Ohm R."/>
            <person name="Sun H."/>
            <person name="Tunlid A."/>
            <person name="Henrissat B."/>
            <person name="Grigoriev I.V."/>
            <person name="Hibbett D.S."/>
            <person name="Martin F."/>
        </authorList>
    </citation>
    <scope>NUCLEOTIDE SEQUENCE [LARGE SCALE GENOMIC DNA]</scope>
    <source>
        <strain evidence="2">UH-Slu-Lm8-n1</strain>
    </source>
</reference>
<dbReference type="Proteomes" id="UP000054485">
    <property type="component" value="Unassembled WGS sequence"/>
</dbReference>
<name>A0A0D0A3R7_9AGAM</name>
<proteinExistence type="predicted"/>
<feature type="non-terminal residue" evidence="1">
    <location>
        <position position="128"/>
    </location>
</feature>
<dbReference type="AlphaFoldDB" id="A0A0D0A3R7"/>
<reference evidence="1 2" key="1">
    <citation type="submission" date="2014-04" db="EMBL/GenBank/DDBJ databases">
        <authorList>
            <consortium name="DOE Joint Genome Institute"/>
            <person name="Kuo A."/>
            <person name="Ruytinx J."/>
            <person name="Rineau F."/>
            <person name="Colpaert J."/>
            <person name="Kohler A."/>
            <person name="Nagy L.G."/>
            <person name="Floudas D."/>
            <person name="Copeland A."/>
            <person name="Barry K.W."/>
            <person name="Cichocki N."/>
            <person name="Veneault-Fourrey C."/>
            <person name="LaButti K."/>
            <person name="Lindquist E.A."/>
            <person name="Lipzen A."/>
            <person name="Lundell T."/>
            <person name="Morin E."/>
            <person name="Murat C."/>
            <person name="Sun H."/>
            <person name="Tunlid A."/>
            <person name="Henrissat B."/>
            <person name="Grigoriev I.V."/>
            <person name="Hibbett D.S."/>
            <person name="Martin F."/>
            <person name="Nordberg H.P."/>
            <person name="Cantor M.N."/>
            <person name="Hua S.X."/>
        </authorList>
    </citation>
    <scope>NUCLEOTIDE SEQUENCE [LARGE SCALE GENOMIC DNA]</scope>
    <source>
        <strain evidence="1 2">UH-Slu-Lm8-n1</strain>
    </source>
</reference>
<dbReference type="HOGENOM" id="CLU_119163_0_1_1"/>
<keyword evidence="2" id="KW-1185">Reference proteome</keyword>
<protein>
    <submittedName>
        <fullName evidence="1">Uncharacterized protein</fullName>
    </submittedName>
</protein>
<evidence type="ECO:0000313" key="2">
    <source>
        <dbReference type="Proteomes" id="UP000054485"/>
    </source>
</evidence>
<organism evidence="1 2">
    <name type="scientific">Suillus luteus UH-Slu-Lm8-n1</name>
    <dbReference type="NCBI Taxonomy" id="930992"/>
    <lineage>
        <taxon>Eukaryota</taxon>
        <taxon>Fungi</taxon>
        <taxon>Dikarya</taxon>
        <taxon>Basidiomycota</taxon>
        <taxon>Agaricomycotina</taxon>
        <taxon>Agaricomycetes</taxon>
        <taxon>Agaricomycetidae</taxon>
        <taxon>Boletales</taxon>
        <taxon>Suillineae</taxon>
        <taxon>Suillaceae</taxon>
        <taxon>Suillus</taxon>
    </lineage>
</organism>
<accession>A0A0D0A3R7</accession>
<dbReference type="OrthoDB" id="3363652at2759"/>
<dbReference type="EMBL" id="KN836089">
    <property type="protein sequence ID" value="KIK32874.1"/>
    <property type="molecule type" value="Genomic_DNA"/>
</dbReference>
<evidence type="ECO:0000313" key="1">
    <source>
        <dbReference type="EMBL" id="KIK32874.1"/>
    </source>
</evidence>
<sequence length="128" mass="14464">MGSKASIYTRQTDPFNAARVKEILRQITLGDDLSEDEQEELKQFIANNADCFALTLKEVIPIPGAELNLNVPENAIFNLRMHQRPLTPEQSRFYNERANEMLTAGIIERAPPELIRCTATTVIAQRAH</sequence>